<dbReference type="Proteomes" id="UP001458070">
    <property type="component" value="Unassembled WGS sequence"/>
</dbReference>
<dbReference type="RefSeq" id="WP_004135568.1">
    <property type="nucleotide sequence ID" value="NZ_CABGKG010000001.1"/>
</dbReference>
<dbReference type="InterPro" id="IPR047688">
    <property type="entry name" value="Endonuc_SmrA"/>
</dbReference>
<dbReference type="InterPro" id="IPR036063">
    <property type="entry name" value="Smr_dom_sf"/>
</dbReference>
<dbReference type="GO" id="GO:0004520">
    <property type="term" value="F:DNA endonuclease activity"/>
    <property type="evidence" value="ECO:0007669"/>
    <property type="project" value="TreeGrafter"/>
</dbReference>
<gene>
    <name evidence="5" type="primary">ydaL</name>
    <name evidence="2" type="synonym">smrA</name>
    <name evidence="3" type="ORF">AAFL32_25620</name>
    <name evidence="2" type="ORF">HV064_21585</name>
    <name evidence="4" type="ORF">HV234_13035</name>
    <name evidence="5" type="ORF">KOSB73_260594</name>
</gene>
<evidence type="ECO:0000313" key="5">
    <source>
        <dbReference type="EMBL" id="SNU35870.1"/>
    </source>
</evidence>
<dbReference type="Gene3D" id="3.30.1370.110">
    <property type="match status" value="1"/>
</dbReference>
<protein>
    <submittedName>
        <fullName evidence="2">DNA endonuclease SmrA</fullName>
    </submittedName>
</protein>
<dbReference type="Proteomes" id="UP000557483">
    <property type="component" value="Unassembled WGS sequence"/>
</dbReference>
<dbReference type="NCBIfam" id="NF033154">
    <property type="entry name" value="endonuc_SmrA"/>
    <property type="match status" value="1"/>
</dbReference>
<dbReference type="EMBL" id="JABXRN010000001">
    <property type="protein sequence ID" value="MBA8126472.1"/>
    <property type="molecule type" value="Genomic_DNA"/>
</dbReference>
<dbReference type="Pfam" id="PF01713">
    <property type="entry name" value="Smr"/>
    <property type="match status" value="1"/>
</dbReference>
<dbReference type="InterPro" id="IPR002625">
    <property type="entry name" value="Smr_dom"/>
</dbReference>
<reference evidence="7 8" key="3">
    <citation type="submission" date="2020-06" db="EMBL/GenBank/DDBJ databases">
        <title>REHAB project genomes.</title>
        <authorList>
            <person name="Shaw L.P."/>
        </authorList>
    </citation>
    <scope>NUCLEOTIDE SEQUENCE [LARGE SCALE GENOMIC DNA]</scope>
    <source>
        <strain evidence="2 8">RHBSTW-00092</strain>
        <strain evidence="7">RHBSTW-00555</strain>
    </source>
</reference>
<evidence type="ECO:0000313" key="4">
    <source>
        <dbReference type="EMBL" id="QLO52374.1"/>
    </source>
</evidence>
<dbReference type="AlphaFoldDB" id="A0A285B4M4"/>
<accession>A0A285B4M4</accession>
<dbReference type="PROSITE" id="PS50828">
    <property type="entry name" value="SMR"/>
    <property type="match status" value="1"/>
</dbReference>
<reference evidence="5" key="2">
    <citation type="submission" date="2017-08" db="EMBL/GenBank/DDBJ databases">
        <authorList>
            <person name="de Groot N.N."/>
        </authorList>
    </citation>
    <scope>NUCLEOTIDE SEQUENCE [LARGE SCALE GENOMIC DNA]</scope>
    <source>
        <strain evidence="5">06D021</strain>
    </source>
</reference>
<reference evidence="4" key="4">
    <citation type="journal article" date="2021" name="Microb. Genom.">
        <title>A genomic epidemiological study shows that prevalence of antimicrobial resistance in Enterobacterales is associated with the livestock host, as well as antimicrobial usage.</title>
        <authorList>
            <person name="AbuOun M."/>
            <person name="Jones H."/>
            <person name="Stubberfield E."/>
            <person name="Gilson D."/>
            <person name="Shaw L.P."/>
            <person name="Hubbard A.T.M."/>
            <person name="Chau K.K."/>
            <person name="Sebra R."/>
            <person name="Peto T.E.A."/>
            <person name="Crook D.W."/>
            <person name="Read D.S."/>
            <person name="Gweon H.S."/>
            <person name="Walker A.S."/>
            <person name="Stoesser N."/>
            <person name="Smith R.P."/>
            <person name="Anjum M.F."/>
            <person name="On Behalf Of The Rehab Consortium."/>
        </authorList>
    </citation>
    <scope>NUCLEOTIDE SEQUENCE</scope>
    <source>
        <strain evidence="4">RHBSTW-00555</strain>
    </source>
</reference>
<dbReference type="SMART" id="SM00463">
    <property type="entry name" value="SMR"/>
    <property type="match status" value="1"/>
</dbReference>
<evidence type="ECO:0000313" key="3">
    <source>
        <dbReference type="EMBL" id="MEM0627258.1"/>
    </source>
</evidence>
<name>A0A285B4M4_9ENTR</name>
<dbReference type="EMBL" id="JBCGEM010000030">
    <property type="protein sequence ID" value="MEM0627258.1"/>
    <property type="molecule type" value="Genomic_DNA"/>
</dbReference>
<dbReference type="PANTHER" id="PTHR35562:SF2">
    <property type="entry name" value="DNA ENDONUCLEASE SMRA-RELATED"/>
    <property type="match status" value="1"/>
</dbReference>
<reference evidence="3 9" key="5">
    <citation type="submission" date="2024-04" db="EMBL/GenBank/DDBJ databases">
        <title>Draft genome assemblies of urinary isolates.</title>
        <authorList>
            <person name="Appleberry H."/>
            <person name="Kula A."/>
            <person name="Wolfe A.J."/>
            <person name="Putonti C."/>
        </authorList>
    </citation>
    <scope>NUCLEOTIDE SEQUENCE [LARGE SCALE GENOMIC DNA]</scope>
    <source>
        <strain evidence="3 9">UMB12529</strain>
    </source>
</reference>
<dbReference type="EMBL" id="CP055315">
    <property type="protein sequence ID" value="QLO52374.1"/>
    <property type="molecule type" value="Genomic_DNA"/>
</dbReference>
<keyword evidence="2" id="KW-0255">Endonuclease</keyword>
<evidence type="ECO:0000313" key="8">
    <source>
        <dbReference type="Proteomes" id="UP000557483"/>
    </source>
</evidence>
<dbReference type="SUPFAM" id="SSF160443">
    <property type="entry name" value="SMR domain-like"/>
    <property type="match status" value="1"/>
</dbReference>
<feature type="domain" description="Smr" evidence="1">
    <location>
        <begin position="88"/>
        <end position="169"/>
    </location>
</feature>
<evidence type="ECO:0000313" key="2">
    <source>
        <dbReference type="EMBL" id="MBA8126472.1"/>
    </source>
</evidence>
<keyword evidence="2" id="KW-0540">Nuclease</keyword>
<dbReference type="Proteomes" id="UP000220639">
    <property type="component" value="Unassembled WGS sequence"/>
</dbReference>
<dbReference type="PANTHER" id="PTHR35562">
    <property type="entry name" value="DNA ENDONUCLEASE SMRA-RELATED"/>
    <property type="match status" value="1"/>
</dbReference>
<reference evidence="6" key="1">
    <citation type="submission" date="2017-08" db="EMBL/GenBank/DDBJ databases">
        <authorList>
            <person name="Brisse S."/>
        </authorList>
    </citation>
    <scope>NUCLEOTIDE SEQUENCE [LARGE SCALE GENOMIC DNA]</scope>
    <source>
        <strain evidence="6">06D021</strain>
    </source>
</reference>
<keyword evidence="2" id="KW-0378">Hydrolase</keyword>
<dbReference type="Proteomes" id="UP000510937">
    <property type="component" value="Chromosome"/>
</dbReference>
<evidence type="ECO:0000313" key="6">
    <source>
        <dbReference type="Proteomes" id="UP000220639"/>
    </source>
</evidence>
<evidence type="ECO:0000313" key="7">
    <source>
        <dbReference type="Proteomes" id="UP000510937"/>
    </source>
</evidence>
<evidence type="ECO:0000259" key="1">
    <source>
        <dbReference type="PROSITE" id="PS50828"/>
    </source>
</evidence>
<organism evidence="5 6">
    <name type="scientific">Klebsiella grimontii</name>
    <dbReference type="NCBI Taxonomy" id="2058152"/>
    <lineage>
        <taxon>Bacteria</taxon>
        <taxon>Pseudomonadati</taxon>
        <taxon>Pseudomonadota</taxon>
        <taxon>Gammaproteobacteria</taxon>
        <taxon>Enterobacterales</taxon>
        <taxon>Enterobacteriaceae</taxon>
        <taxon>Klebsiella/Raoultella group</taxon>
        <taxon>Klebsiella</taxon>
    </lineage>
</organism>
<keyword evidence="9" id="KW-1185">Reference proteome</keyword>
<dbReference type="EMBL" id="FZTC01000019">
    <property type="protein sequence ID" value="SNU35870.1"/>
    <property type="molecule type" value="Genomic_DNA"/>
</dbReference>
<evidence type="ECO:0000313" key="9">
    <source>
        <dbReference type="Proteomes" id="UP001458070"/>
    </source>
</evidence>
<sequence length="187" mass="21369">MNLDDKSLFLGAMEDVQPLKRHNDVHWHPERKTRAVQRVDTLQLDNFLTTGYLDIVPLATALEFKREGLQSGVLEKLRRGKYGQQASLNLLRQPVEKCRQMLFAFVVQARKEGLRNVLIVHGKGRDDNAHANIIRSYLARWLVELPEVQAFCAALPHHGGSGACYVALRKSAEAKQENWERHAKHSR</sequence>
<proteinExistence type="predicted"/>